<protein>
    <recommendedName>
        <fullName evidence="6">SPRY domain-containing protein</fullName>
    </recommendedName>
</protein>
<comment type="subcellular location">
    <subcellularLocation>
        <location evidence="1">Membrane</location>
    </subcellularLocation>
</comment>
<dbReference type="InterPro" id="IPR003877">
    <property type="entry name" value="SPRY_dom"/>
</dbReference>
<feature type="compositionally biased region" description="Pro residues" evidence="5">
    <location>
        <begin position="79"/>
        <end position="99"/>
    </location>
</feature>
<evidence type="ECO:0000256" key="4">
    <source>
        <dbReference type="ARBA" id="ARBA00023136"/>
    </source>
</evidence>
<keyword evidence="8" id="KW-1185">Reference proteome</keyword>
<dbReference type="RefSeq" id="XP_069234336.1">
    <property type="nucleotide sequence ID" value="XM_069368686.1"/>
</dbReference>
<dbReference type="Gene3D" id="2.60.120.920">
    <property type="match status" value="1"/>
</dbReference>
<comment type="caution">
    <text evidence="7">The sequence shown here is derived from an EMBL/GenBank/DDBJ whole genome shotgun (WGS) entry which is preliminary data.</text>
</comment>
<evidence type="ECO:0000313" key="8">
    <source>
        <dbReference type="Proteomes" id="UP000803884"/>
    </source>
</evidence>
<dbReference type="AlphaFoldDB" id="A0AB34L999"/>
<organism evidence="7 8">
    <name type="scientific">Cladosporium halotolerans</name>
    <dbReference type="NCBI Taxonomy" id="1052096"/>
    <lineage>
        <taxon>Eukaryota</taxon>
        <taxon>Fungi</taxon>
        <taxon>Dikarya</taxon>
        <taxon>Ascomycota</taxon>
        <taxon>Pezizomycotina</taxon>
        <taxon>Dothideomycetes</taxon>
        <taxon>Dothideomycetidae</taxon>
        <taxon>Cladosporiales</taxon>
        <taxon>Cladosporiaceae</taxon>
        <taxon>Cladosporium</taxon>
    </lineage>
</organism>
<feature type="domain" description="SPRY" evidence="6">
    <location>
        <begin position="216"/>
        <end position="368"/>
    </location>
</feature>
<dbReference type="PRINTS" id="PR01217">
    <property type="entry name" value="PRICHEXTENSN"/>
</dbReference>
<feature type="compositionally biased region" description="Basic and acidic residues" evidence="5">
    <location>
        <begin position="50"/>
        <end position="59"/>
    </location>
</feature>
<dbReference type="GO" id="GO:0016020">
    <property type="term" value="C:membrane"/>
    <property type="evidence" value="ECO:0007669"/>
    <property type="project" value="UniProtKB-SubCell"/>
</dbReference>
<dbReference type="InterPro" id="IPR043136">
    <property type="entry name" value="B30.2/SPRY_sf"/>
</dbReference>
<feature type="compositionally biased region" description="Pro residues" evidence="5">
    <location>
        <begin position="34"/>
        <end position="48"/>
    </location>
</feature>
<keyword evidence="4" id="KW-0472">Membrane</keyword>
<dbReference type="InterPro" id="IPR050618">
    <property type="entry name" value="Ubq-SigPath_Reg"/>
</dbReference>
<keyword evidence="3" id="KW-1133">Transmembrane helix</keyword>
<accession>A0AB34L999</accession>
<evidence type="ECO:0000313" key="7">
    <source>
        <dbReference type="EMBL" id="KAL1591231.1"/>
    </source>
</evidence>
<keyword evidence="2" id="KW-0812">Transmembrane</keyword>
<dbReference type="PANTHER" id="PTHR12864">
    <property type="entry name" value="RAN BINDING PROTEIN 9-RELATED"/>
    <property type="match status" value="1"/>
</dbReference>
<feature type="region of interest" description="Disordered" evidence="5">
    <location>
        <begin position="1"/>
        <end position="127"/>
    </location>
</feature>
<name>A0AB34L999_9PEZI</name>
<sequence length="373" mass="41000">MGNEYQPSHGPPPRYTGQLGSNNPSRNQIQGRPEQPPSYQPPAGPPPGWSDKKPSHQNDEYLPPSGPPPGHSSTSSEFQPPPGPPPRHGANEPAPPPYDPWMVVPDSSLLPPPPSFKQDTSPTANADWDDAARGHAWIDRNPLWQPRQHDQQTVTRIAHGDIRLTMPPDTTNVAMYQPGLGRTSVRTNAKCQDTIFLSDIPVFASAQHNPLVTEKSRTTYYELEVKSMGNNVVGSGDAGIAIGLLAPPYPSWRLPGWHRASLGVHGDDGRRYVDDSDGGRDFVSPFRKGDVVGIGMTHNLPTYASGRGKCEVFFTRNGKREGQWDLHEETDRDFEGGDVRGLEGENDILAAVGCFGAVEFEVRFQPAEWRFRP</sequence>
<dbReference type="Proteomes" id="UP000803884">
    <property type="component" value="Unassembled WGS sequence"/>
</dbReference>
<proteinExistence type="predicted"/>
<evidence type="ECO:0000259" key="6">
    <source>
        <dbReference type="SMART" id="SM00449"/>
    </source>
</evidence>
<gene>
    <name evidence="7" type="ORF">WHR41_00080</name>
</gene>
<evidence type="ECO:0000256" key="5">
    <source>
        <dbReference type="SAM" id="MobiDB-lite"/>
    </source>
</evidence>
<feature type="compositionally biased region" description="Polar residues" evidence="5">
    <location>
        <begin position="18"/>
        <end position="30"/>
    </location>
</feature>
<evidence type="ECO:0000256" key="2">
    <source>
        <dbReference type="ARBA" id="ARBA00022692"/>
    </source>
</evidence>
<reference evidence="7 8" key="1">
    <citation type="journal article" date="2020" name="Microbiol. Resour. Announc.">
        <title>Draft Genome Sequence of a Cladosporium Species Isolated from the Mesophotic Ascidian Didemnum maculosum.</title>
        <authorList>
            <person name="Gioti A."/>
            <person name="Siaperas R."/>
            <person name="Nikolaivits E."/>
            <person name="Le Goff G."/>
            <person name="Ouazzani J."/>
            <person name="Kotoulas G."/>
            <person name="Topakas E."/>
        </authorList>
    </citation>
    <scope>NUCLEOTIDE SEQUENCE [LARGE SCALE GENOMIC DNA]</scope>
    <source>
        <strain evidence="7 8">TM138-S3</strain>
    </source>
</reference>
<dbReference type="EMBL" id="JAAQHG020000001">
    <property type="protein sequence ID" value="KAL1591231.1"/>
    <property type="molecule type" value="Genomic_DNA"/>
</dbReference>
<dbReference type="SMART" id="SM00449">
    <property type="entry name" value="SPRY"/>
    <property type="match status" value="1"/>
</dbReference>
<evidence type="ECO:0000256" key="3">
    <source>
        <dbReference type="ARBA" id="ARBA00022989"/>
    </source>
</evidence>
<dbReference type="CDD" id="cd12910">
    <property type="entry name" value="SPRY_SSH4_like"/>
    <property type="match status" value="1"/>
</dbReference>
<evidence type="ECO:0000256" key="1">
    <source>
        <dbReference type="ARBA" id="ARBA00004370"/>
    </source>
</evidence>
<dbReference type="InterPro" id="IPR035780">
    <property type="entry name" value="SPRY_Ssh4-like"/>
</dbReference>
<dbReference type="GeneID" id="96001524"/>